<reference evidence="2 3" key="1">
    <citation type="submission" date="2023-01" db="EMBL/GenBank/DDBJ databases">
        <title>Genome sequence resource and annotation of Enterobacter ludwigii, an economically important pathogen of seedling wilt with strawberry.</title>
        <authorList>
            <person name="Xie Y."/>
        </authorList>
    </citation>
    <scope>NUCLEOTIDE SEQUENCE [LARGE SCALE GENOMIC DNA]</scope>
    <source>
        <strain evidence="2 3">CM-TZ4</strain>
    </source>
</reference>
<feature type="domain" description="Putative endonuclease SegE-like GIY-YIG" evidence="1">
    <location>
        <begin position="20"/>
        <end position="109"/>
    </location>
</feature>
<evidence type="ECO:0000313" key="3">
    <source>
        <dbReference type="Proteomes" id="UP001210538"/>
    </source>
</evidence>
<dbReference type="InterPro" id="IPR045566">
    <property type="entry name" value="SegE-like_GIY-YIG"/>
</dbReference>
<dbReference type="EMBL" id="CP116347">
    <property type="protein sequence ID" value="WCE14743.1"/>
    <property type="molecule type" value="Genomic_DNA"/>
</dbReference>
<dbReference type="Proteomes" id="UP001210538">
    <property type="component" value="Chromosome"/>
</dbReference>
<gene>
    <name evidence="2" type="ORF">PHA72_07720</name>
</gene>
<dbReference type="AlphaFoldDB" id="A0AAX3LF64"/>
<evidence type="ECO:0000313" key="2">
    <source>
        <dbReference type="EMBL" id="WCE14743.1"/>
    </source>
</evidence>
<dbReference type="RefSeq" id="WP_063930030.1">
    <property type="nucleotide sequence ID" value="NZ_CP116347.1"/>
</dbReference>
<sequence length="148" mass="17385">MDIQIPQQWEFTEDWDKRTLTNGDYVGFVYLFQFEDGSTYVGSKQMYKRVKEVKKLKATSESNNWENYTSSSKIVNQKIADGEKYCKTILYAFPTMRETLLVESILILHEMLKPNCLNLAMMTKIRSPNAKDKKHLLGIVQELLEYLR</sequence>
<accession>A0AAX3LF64</accession>
<keyword evidence="3" id="KW-1185">Reference proteome</keyword>
<name>A0AAX3LF64_9ENTR</name>
<dbReference type="Pfam" id="PF19835">
    <property type="entry name" value="SegE_GIY-YIG"/>
    <property type="match status" value="1"/>
</dbReference>
<protein>
    <recommendedName>
        <fullName evidence="1">Putative endonuclease SegE-like GIY-YIG domain-containing protein</fullName>
    </recommendedName>
</protein>
<proteinExistence type="predicted"/>
<organism evidence="2 3">
    <name type="scientific">Enterobacter ludwigii</name>
    <dbReference type="NCBI Taxonomy" id="299767"/>
    <lineage>
        <taxon>Bacteria</taxon>
        <taxon>Pseudomonadati</taxon>
        <taxon>Pseudomonadota</taxon>
        <taxon>Gammaproteobacteria</taxon>
        <taxon>Enterobacterales</taxon>
        <taxon>Enterobacteriaceae</taxon>
        <taxon>Enterobacter</taxon>
        <taxon>Enterobacter cloacae complex</taxon>
    </lineage>
</organism>
<evidence type="ECO:0000259" key="1">
    <source>
        <dbReference type="Pfam" id="PF19835"/>
    </source>
</evidence>